<evidence type="ECO:0000313" key="3">
    <source>
        <dbReference type="Proteomes" id="UP000265520"/>
    </source>
</evidence>
<protein>
    <submittedName>
        <fullName evidence="2">Uncharacterized protein</fullName>
    </submittedName>
</protein>
<proteinExistence type="predicted"/>
<feature type="region of interest" description="Disordered" evidence="1">
    <location>
        <begin position="1"/>
        <end position="27"/>
    </location>
</feature>
<dbReference type="Proteomes" id="UP000265520">
    <property type="component" value="Unassembled WGS sequence"/>
</dbReference>
<keyword evidence="3" id="KW-1185">Reference proteome</keyword>
<accession>A0A392PQ79</accession>
<evidence type="ECO:0000256" key="1">
    <source>
        <dbReference type="SAM" id="MobiDB-lite"/>
    </source>
</evidence>
<dbReference type="EMBL" id="LXQA010086777">
    <property type="protein sequence ID" value="MCI13075.1"/>
    <property type="molecule type" value="Genomic_DNA"/>
</dbReference>
<name>A0A392PQ79_9FABA</name>
<organism evidence="2 3">
    <name type="scientific">Trifolium medium</name>
    <dbReference type="NCBI Taxonomy" id="97028"/>
    <lineage>
        <taxon>Eukaryota</taxon>
        <taxon>Viridiplantae</taxon>
        <taxon>Streptophyta</taxon>
        <taxon>Embryophyta</taxon>
        <taxon>Tracheophyta</taxon>
        <taxon>Spermatophyta</taxon>
        <taxon>Magnoliopsida</taxon>
        <taxon>eudicotyledons</taxon>
        <taxon>Gunneridae</taxon>
        <taxon>Pentapetalae</taxon>
        <taxon>rosids</taxon>
        <taxon>fabids</taxon>
        <taxon>Fabales</taxon>
        <taxon>Fabaceae</taxon>
        <taxon>Papilionoideae</taxon>
        <taxon>50 kb inversion clade</taxon>
        <taxon>NPAAA clade</taxon>
        <taxon>Hologalegina</taxon>
        <taxon>IRL clade</taxon>
        <taxon>Trifolieae</taxon>
        <taxon>Trifolium</taxon>
    </lineage>
</organism>
<reference evidence="2 3" key="1">
    <citation type="journal article" date="2018" name="Front. Plant Sci.">
        <title>Red Clover (Trifolium pratense) and Zigzag Clover (T. medium) - A Picture of Genomic Similarities and Differences.</title>
        <authorList>
            <person name="Dluhosova J."/>
            <person name="Istvanek J."/>
            <person name="Nedelnik J."/>
            <person name="Repkova J."/>
        </authorList>
    </citation>
    <scope>NUCLEOTIDE SEQUENCE [LARGE SCALE GENOMIC DNA]</scope>
    <source>
        <strain evidence="3">cv. 10/8</strain>
        <tissue evidence="2">Leaf</tissue>
    </source>
</reference>
<evidence type="ECO:0000313" key="2">
    <source>
        <dbReference type="EMBL" id="MCI13075.1"/>
    </source>
</evidence>
<dbReference type="AlphaFoldDB" id="A0A392PQ79"/>
<sequence>MVKNRVRYTPDTDTPPIRPDTRIGEVS</sequence>
<feature type="non-terminal residue" evidence="2">
    <location>
        <position position="27"/>
    </location>
</feature>
<comment type="caution">
    <text evidence="2">The sequence shown here is derived from an EMBL/GenBank/DDBJ whole genome shotgun (WGS) entry which is preliminary data.</text>
</comment>